<evidence type="ECO:0000259" key="7">
    <source>
        <dbReference type="Pfam" id="PF02687"/>
    </source>
</evidence>
<evidence type="ECO:0000256" key="4">
    <source>
        <dbReference type="ARBA" id="ARBA00022989"/>
    </source>
</evidence>
<evidence type="ECO:0000256" key="6">
    <source>
        <dbReference type="SAM" id="Phobius"/>
    </source>
</evidence>
<keyword evidence="5 6" id="KW-0472">Membrane</keyword>
<feature type="transmembrane region" description="Helical" evidence="6">
    <location>
        <begin position="695"/>
        <end position="720"/>
    </location>
</feature>
<dbReference type="GO" id="GO:0005886">
    <property type="term" value="C:plasma membrane"/>
    <property type="evidence" value="ECO:0007669"/>
    <property type="project" value="UniProtKB-SubCell"/>
</dbReference>
<dbReference type="PANTHER" id="PTHR32522">
    <property type="match status" value="1"/>
</dbReference>
<evidence type="ECO:0000256" key="2">
    <source>
        <dbReference type="ARBA" id="ARBA00022475"/>
    </source>
</evidence>
<feature type="transmembrane region" description="Helical" evidence="6">
    <location>
        <begin position="1207"/>
        <end position="1229"/>
    </location>
</feature>
<evidence type="ECO:0000256" key="5">
    <source>
        <dbReference type="ARBA" id="ARBA00023136"/>
    </source>
</evidence>
<sequence length="1281" mass="144783">MKRGSTGISNRKRKNGNNFIRFEDTSITTDAGGSSDNSEEDESKAFAKNKHLKDIKHPSFYTIWKESLAYLISDIKKKPRSFRIGVFTITLVCSFIVMLDSLMALAPLFSHNPMGDNDLSAVVRPPFGPPLVKGNRAAKVEGELDLVDSIVQASQRIKDNDLDSDSLYSGMYSGYSNNKKQTPQQIFQRFLDDPSSFITNVTRVEEILETSNRTKDLIHGVYGRFTLPCRVMSGNQSAPGMLLVTHSMKENDIGVAHGFPSEELNSHEMYVSDSLTDLLQPTNNSLTVHIDGEMFSTGLEMLQEQDDAPKMDLSSVMDAFFDFFLRTEVPKIDPTGLVKMFLLRNKDDVKQAFINILKDQNITAGQSKEESLKNIKFEKEYRIKEIIHYPYNKWPLYYGNVVMVDYRSIQSLLRRRLLNSMDRLEQVPELKILGVSFNSIFARYFRAIDQLGNFGMSADILYKDRNSLIYHQDLDEMKIRMEKIGIQLSQNYSLSSAKLENMENFQVFTDMQDSSFICIIVLLTFVSGIVVYSLMLFDIDERRYEMGMLRTLGMSKKSIVVIIINQAFCFAIPGLITGLILAALLYAFCCFLVSSWSLTVVPYVLRWRSIYYGITFSLLMPVFANILPIRQALSGSLRESLNVIQQNMSEMKVMRIRLDQLGISPNQLCLAVVLIVMGILTYYVAPIAFLNNNMYLFMLVMDFVLIFMVLGLSFSAQILLPYFEEWILTGLVETFYRNSKKLRTIISKNLKNHQIRNSKTGMMFTITLAFMIFGTCNFDNVGFLVSAGLKEAIGADIAILKLIDLQRHDYSGGINDPTVIKQKDMGLPEKEIRETLDSLKAKGFVQEYSFVSPDLDKLVSNSPLSSIDDYGYELMNVNGDSSVPKIYGVEKTLLRSICDEYYYPQSENSKFNYEYLPHGQKDAVKTMFEITNNNISHWESGKFDPKKILSSIDNKEEIIDIETFNVLIPESLKWIFAFDAGNDKLNSASICFTQKSRGPVSFGRNLQDEFETSVMTEASSGKCTIKWKANIIANAKKVPGFLGYTGFKIGAFDSDMIVPMNEYAKLYRRTFLNPLEFDESEDFFSYGIPKIRLFVRLTEGLSKSKRTIVKNQLSALVDSGSSKIEETVLVVDTISEIEKVETSMIIMKFLNMIISCIALILAFFLLIISIIANIRDSTYEIAVLRAIGTTSHDVTNIYVIEALSNNIASIILGLMVGITVSSTLGAQYFSVMEVPFELLLPYKMILAMIIISLLILFIGTYRSTKVIGNKSIAGILKSGSL</sequence>
<feature type="transmembrane region" description="Helical" evidence="6">
    <location>
        <begin position="609"/>
        <end position="629"/>
    </location>
</feature>
<keyword evidence="9" id="KW-1185">Reference proteome</keyword>
<evidence type="ECO:0000313" key="9">
    <source>
        <dbReference type="Proteomes" id="UP001295684"/>
    </source>
</evidence>
<comment type="subcellular location">
    <subcellularLocation>
        <location evidence="1">Cell membrane</location>
        <topology evidence="1">Multi-pass membrane protein</topology>
    </subcellularLocation>
</comment>
<proteinExistence type="predicted"/>
<keyword evidence="4 6" id="KW-1133">Transmembrane helix</keyword>
<feature type="transmembrane region" description="Helical" evidence="6">
    <location>
        <begin position="1149"/>
        <end position="1172"/>
    </location>
</feature>
<protein>
    <recommendedName>
        <fullName evidence="7">ABC3 transporter permease C-terminal domain-containing protein</fullName>
    </recommendedName>
</protein>
<feature type="transmembrane region" description="Helical" evidence="6">
    <location>
        <begin position="668"/>
        <end position="689"/>
    </location>
</feature>
<feature type="domain" description="ABC3 transporter permease C-terminal" evidence="7">
    <location>
        <begin position="1152"/>
        <end position="1263"/>
    </location>
</feature>
<feature type="transmembrane region" description="Helical" evidence="6">
    <location>
        <begin position="514"/>
        <end position="537"/>
    </location>
</feature>
<feature type="transmembrane region" description="Helical" evidence="6">
    <location>
        <begin position="558"/>
        <end position="589"/>
    </location>
</feature>
<reference evidence="8" key="1">
    <citation type="submission" date="2023-07" db="EMBL/GenBank/DDBJ databases">
        <authorList>
            <consortium name="AG Swart"/>
            <person name="Singh M."/>
            <person name="Singh A."/>
            <person name="Seah K."/>
            <person name="Emmerich C."/>
        </authorList>
    </citation>
    <scope>NUCLEOTIDE SEQUENCE</scope>
    <source>
        <strain evidence="8">DP1</strain>
    </source>
</reference>
<dbReference type="Proteomes" id="UP001295684">
    <property type="component" value="Unassembled WGS sequence"/>
</dbReference>
<keyword evidence="2" id="KW-1003">Cell membrane</keyword>
<feature type="transmembrane region" description="Helical" evidence="6">
    <location>
        <begin position="84"/>
        <end position="109"/>
    </location>
</feature>
<evidence type="ECO:0000256" key="1">
    <source>
        <dbReference type="ARBA" id="ARBA00004651"/>
    </source>
</evidence>
<comment type="caution">
    <text evidence="8">The sequence shown here is derived from an EMBL/GenBank/DDBJ whole genome shotgun (WGS) entry which is preliminary data.</text>
</comment>
<dbReference type="EMBL" id="CAMPGE010008181">
    <property type="protein sequence ID" value="CAI2367088.1"/>
    <property type="molecule type" value="Genomic_DNA"/>
</dbReference>
<evidence type="ECO:0000313" key="8">
    <source>
        <dbReference type="EMBL" id="CAI2367088.1"/>
    </source>
</evidence>
<feature type="domain" description="ABC3 transporter permease C-terminal" evidence="7">
    <location>
        <begin position="518"/>
        <end position="634"/>
    </location>
</feature>
<feature type="transmembrane region" description="Helical" evidence="6">
    <location>
        <begin position="1241"/>
        <end position="1261"/>
    </location>
</feature>
<dbReference type="InterPro" id="IPR003838">
    <property type="entry name" value="ABC3_permease_C"/>
</dbReference>
<organism evidence="8 9">
    <name type="scientific">Euplotes crassus</name>
    <dbReference type="NCBI Taxonomy" id="5936"/>
    <lineage>
        <taxon>Eukaryota</taxon>
        <taxon>Sar</taxon>
        <taxon>Alveolata</taxon>
        <taxon>Ciliophora</taxon>
        <taxon>Intramacronucleata</taxon>
        <taxon>Spirotrichea</taxon>
        <taxon>Hypotrichia</taxon>
        <taxon>Euplotida</taxon>
        <taxon>Euplotidae</taxon>
        <taxon>Moneuplotes</taxon>
    </lineage>
</organism>
<dbReference type="Pfam" id="PF02687">
    <property type="entry name" value="FtsX"/>
    <property type="match status" value="2"/>
</dbReference>
<evidence type="ECO:0000256" key="3">
    <source>
        <dbReference type="ARBA" id="ARBA00022692"/>
    </source>
</evidence>
<gene>
    <name evidence="8" type="ORF">ECRASSUSDP1_LOCUS8365</name>
</gene>
<keyword evidence="3 6" id="KW-0812">Transmembrane</keyword>
<dbReference type="PANTHER" id="PTHR32522:SF5">
    <property type="entry name" value="ABC3 TRANSPORTER PERMEASE PROTEIN DOMAIN-CONTAINING PROTEIN"/>
    <property type="match status" value="1"/>
</dbReference>
<name>A0AAD1UDB9_EUPCR</name>
<feature type="transmembrane region" description="Helical" evidence="6">
    <location>
        <begin position="761"/>
        <end position="785"/>
    </location>
</feature>
<accession>A0AAD1UDB9</accession>